<feature type="transmembrane region" description="Helical" evidence="7">
    <location>
        <begin position="409"/>
        <end position="430"/>
    </location>
</feature>
<evidence type="ECO:0000256" key="7">
    <source>
        <dbReference type="SAM" id="Phobius"/>
    </source>
</evidence>
<dbReference type="InterPro" id="IPR038766">
    <property type="entry name" value="Membrane_comp_ABC_pdt"/>
</dbReference>
<organism evidence="9 10">
    <name type="scientific">Saccharothrix yanglingensis</name>
    <dbReference type="NCBI Taxonomy" id="659496"/>
    <lineage>
        <taxon>Bacteria</taxon>
        <taxon>Bacillati</taxon>
        <taxon>Actinomycetota</taxon>
        <taxon>Actinomycetes</taxon>
        <taxon>Pseudonocardiales</taxon>
        <taxon>Pseudonocardiaceae</taxon>
        <taxon>Saccharothrix</taxon>
    </lineage>
</organism>
<dbReference type="InterPro" id="IPR003838">
    <property type="entry name" value="ABC3_permease_C"/>
</dbReference>
<dbReference type="Proteomes" id="UP001225605">
    <property type="component" value="Unassembled WGS sequence"/>
</dbReference>
<feature type="domain" description="ABC3 transporter permease C-terminal" evidence="8">
    <location>
        <begin position="653"/>
        <end position="761"/>
    </location>
</feature>
<dbReference type="RefSeq" id="WP_306743825.1">
    <property type="nucleotide sequence ID" value="NZ_NSDM01000001.1"/>
</dbReference>
<feature type="region of interest" description="Disordered" evidence="6">
    <location>
        <begin position="519"/>
        <end position="538"/>
    </location>
</feature>
<dbReference type="PANTHER" id="PTHR30287:SF1">
    <property type="entry name" value="INNER MEMBRANE PROTEIN"/>
    <property type="match status" value="1"/>
</dbReference>
<name>A0ABU0WSL8_9PSEU</name>
<comment type="caution">
    <text evidence="9">The sequence shown here is derived from an EMBL/GenBank/DDBJ whole genome shotgun (WGS) entry which is preliminary data.</text>
</comment>
<evidence type="ECO:0000259" key="8">
    <source>
        <dbReference type="Pfam" id="PF02687"/>
    </source>
</evidence>
<reference evidence="9 10" key="1">
    <citation type="submission" date="2017-06" db="EMBL/GenBank/DDBJ databases">
        <title>Cultured bacterium strain Saccharothrix yanglingensis Hhs.015.</title>
        <authorList>
            <person name="Xia Y."/>
        </authorList>
    </citation>
    <scope>NUCLEOTIDE SEQUENCE [LARGE SCALE GENOMIC DNA]</scope>
    <source>
        <strain evidence="9 10">Hhs.015</strain>
    </source>
</reference>
<feature type="transmembrane region" description="Helical" evidence="7">
    <location>
        <begin position="648"/>
        <end position="669"/>
    </location>
</feature>
<protein>
    <recommendedName>
        <fullName evidence="8">ABC3 transporter permease C-terminal domain-containing protein</fullName>
    </recommendedName>
</protein>
<feature type="transmembrane region" description="Helical" evidence="7">
    <location>
        <begin position="245"/>
        <end position="267"/>
    </location>
</feature>
<accession>A0ABU0WSL8</accession>
<feature type="transmembrane region" description="Helical" evidence="7">
    <location>
        <begin position="329"/>
        <end position="346"/>
    </location>
</feature>
<evidence type="ECO:0000256" key="1">
    <source>
        <dbReference type="ARBA" id="ARBA00004651"/>
    </source>
</evidence>
<dbReference type="EMBL" id="NSDM01000001">
    <property type="protein sequence ID" value="MDQ2582747.1"/>
    <property type="molecule type" value="Genomic_DNA"/>
</dbReference>
<sequence>MRSWLSDLALGVRLALGGGRTSWVRLALTGAGIGIGVAVLLAASSVTTILGERDARAAAASAGTVESADGRDALYREFHNTEYRGETISGWYVLPEGAHPPVPPGMSRVPADGEVFLSPALAELLASQRGGLLRERFPQRVVGTIGMAGLNSPHDLLFYAGDADVDPERANTVVSFGEGELVERALDPVLTLLVMVGVVALLFPVLVFVGISTRLAGAERDRRLAALRLVGAGARRVRRIAAGEALLGAFTGMVVGVALFLVGRLFVEDVRLVGISVFRSDFTPSPWFAVLVLVLVPVLAVVTSVVAMRRTVVEPLGVVRRTKPVRRVLWWRTLPVLLGSAALLTQSDTLGGERSSASEPLVIGGIVMLLLGIPVLLPWVVERAVGRLRGGAPSWQLAIRRLQLESGTAARVVGGVAVVLAGGIALQSVLASAESKIVDRPIPEADKSRVVVAMRDATPETTRQAVDLLERSVGVAHVHPLGSVQFTRGPEDYQVATVGTCEALRTRAVLPTCRDGDSFYVVDPPPPGGGNSRDTQVEPGERVRITEGYDDDEKTIAEWTIPRYTEVRPDEESSDHGYGLLLTPSVLGDLPVTQDFSRIVVLVDPAQPDVAEHVRNALAPMTWHTFVSYFGETGVSERVEQYQSIRQGLLAGSLVTLLLAGASLLVLALEQVRERRRPLAVLAASGVPRGALGRSLLWQNAVPLLLALVVAVSVGGGMAVLLLRIISQPIVLDWAGIALLTGAAALLVVAVTVASLPSLRRATGALGLRSE</sequence>
<feature type="transmembrane region" description="Helical" evidence="7">
    <location>
        <begin position="704"/>
        <end position="726"/>
    </location>
</feature>
<feature type="transmembrane region" description="Helical" evidence="7">
    <location>
        <begin position="287"/>
        <end position="308"/>
    </location>
</feature>
<keyword evidence="4 7" id="KW-1133">Transmembrane helix</keyword>
<evidence type="ECO:0000313" key="10">
    <source>
        <dbReference type="Proteomes" id="UP001225605"/>
    </source>
</evidence>
<evidence type="ECO:0000256" key="3">
    <source>
        <dbReference type="ARBA" id="ARBA00022692"/>
    </source>
</evidence>
<feature type="transmembrane region" description="Helical" evidence="7">
    <location>
        <begin position="23"/>
        <end position="43"/>
    </location>
</feature>
<feature type="transmembrane region" description="Helical" evidence="7">
    <location>
        <begin position="189"/>
        <end position="213"/>
    </location>
</feature>
<evidence type="ECO:0000313" key="9">
    <source>
        <dbReference type="EMBL" id="MDQ2582747.1"/>
    </source>
</evidence>
<keyword evidence="10" id="KW-1185">Reference proteome</keyword>
<evidence type="ECO:0000256" key="2">
    <source>
        <dbReference type="ARBA" id="ARBA00022475"/>
    </source>
</evidence>
<feature type="transmembrane region" description="Helical" evidence="7">
    <location>
        <begin position="361"/>
        <end position="381"/>
    </location>
</feature>
<gene>
    <name evidence="9" type="ORF">CKY47_01840</name>
</gene>
<evidence type="ECO:0000256" key="4">
    <source>
        <dbReference type="ARBA" id="ARBA00022989"/>
    </source>
</evidence>
<feature type="transmembrane region" description="Helical" evidence="7">
    <location>
        <begin position="732"/>
        <end position="756"/>
    </location>
</feature>
<comment type="subcellular location">
    <subcellularLocation>
        <location evidence="1">Cell membrane</location>
        <topology evidence="1">Multi-pass membrane protein</topology>
    </subcellularLocation>
</comment>
<keyword evidence="5 7" id="KW-0472">Membrane</keyword>
<evidence type="ECO:0000256" key="6">
    <source>
        <dbReference type="SAM" id="MobiDB-lite"/>
    </source>
</evidence>
<proteinExistence type="predicted"/>
<evidence type="ECO:0000256" key="5">
    <source>
        <dbReference type="ARBA" id="ARBA00023136"/>
    </source>
</evidence>
<feature type="domain" description="ABC3 transporter permease C-terminal" evidence="8">
    <location>
        <begin position="198"/>
        <end position="310"/>
    </location>
</feature>
<dbReference type="Pfam" id="PF02687">
    <property type="entry name" value="FtsX"/>
    <property type="match status" value="2"/>
</dbReference>
<keyword evidence="2" id="KW-1003">Cell membrane</keyword>
<keyword evidence="3 7" id="KW-0812">Transmembrane</keyword>
<dbReference type="PANTHER" id="PTHR30287">
    <property type="entry name" value="MEMBRANE COMPONENT OF PREDICTED ABC SUPERFAMILY METABOLITE UPTAKE TRANSPORTER"/>
    <property type="match status" value="1"/>
</dbReference>